<comment type="similarity">
    <text evidence="5">In the N-terminal section; belongs to the CdiA toxin family.</text>
</comment>
<reference evidence="8 9" key="1">
    <citation type="submission" date="2009-06" db="EMBL/GenBank/DDBJ databases">
        <title>Complete sequence of Dickeya zeae Ech1591.</title>
        <authorList>
            <consortium name="US DOE Joint Genome Institute"/>
            <person name="Lucas S."/>
            <person name="Copeland A."/>
            <person name="Lapidus A."/>
            <person name="Glavina del Rio T."/>
            <person name="Tice H."/>
            <person name="Bruce D."/>
            <person name="Goodwin L."/>
            <person name="Pitluck S."/>
            <person name="Chertkov O."/>
            <person name="Brettin T."/>
            <person name="Detter J.C."/>
            <person name="Han C."/>
            <person name="Larimer F."/>
            <person name="Land M."/>
            <person name="Hauser L."/>
            <person name="Kyrpides N."/>
            <person name="Ovchinnikova G."/>
            <person name="Balakrishnan V."/>
            <person name="Glasner J."/>
            <person name="Perna N.T."/>
        </authorList>
    </citation>
    <scope>NUCLEOTIDE SEQUENCE [LARGE SCALE GENOMIC DNA]</scope>
    <source>
        <strain evidence="8 9">Ech1591</strain>
    </source>
</reference>
<proteinExistence type="inferred from homology"/>
<dbReference type="Pfam" id="PF13332">
    <property type="entry name" value="Fil_haemagg_2"/>
    <property type="match status" value="4"/>
</dbReference>
<dbReference type="InterPro" id="IPR049271">
    <property type="entry name" value="DUF6862"/>
</dbReference>
<dbReference type="GeneID" id="45080094"/>
<dbReference type="EMBL" id="CP001655">
    <property type="protein sequence ID" value="ACT06855.1"/>
    <property type="molecule type" value="Genomic_DNA"/>
</dbReference>
<dbReference type="STRING" id="561229.Dd1591_2008"/>
<dbReference type="SMART" id="SM00912">
    <property type="entry name" value="Haemagg_act"/>
    <property type="match status" value="1"/>
</dbReference>
<feature type="signal peptide" evidence="6">
    <location>
        <begin position="1"/>
        <end position="29"/>
    </location>
</feature>
<evidence type="ECO:0000256" key="6">
    <source>
        <dbReference type="SAM" id="SignalP"/>
    </source>
</evidence>
<dbReference type="InterPro" id="IPR006914">
    <property type="entry name" value="VENN_dom"/>
</dbReference>
<gene>
    <name evidence="8" type="ordered locus">Dd1591_2008</name>
</gene>
<comment type="subcellular location">
    <subcellularLocation>
        <location evidence="1">Target cell</location>
        <location evidence="1">Target cell cytoplasm</location>
    </subcellularLocation>
</comment>
<dbReference type="InterPro" id="IPR011050">
    <property type="entry name" value="Pectin_lyase_fold/virulence"/>
</dbReference>
<keyword evidence="3" id="KW-1266">Target cell cytoplasm</keyword>
<dbReference type="SUPFAM" id="SSF51126">
    <property type="entry name" value="Pectin lyase-like"/>
    <property type="match status" value="1"/>
</dbReference>
<dbReference type="Proteomes" id="UP000002735">
    <property type="component" value="Chromosome"/>
</dbReference>
<dbReference type="InterPro" id="IPR025157">
    <property type="entry name" value="Hemagglutinin_rpt"/>
</dbReference>
<evidence type="ECO:0000313" key="8">
    <source>
        <dbReference type="EMBL" id="ACT06855.1"/>
    </source>
</evidence>
<dbReference type="GO" id="GO:0090729">
    <property type="term" value="F:toxin activity"/>
    <property type="evidence" value="ECO:0007669"/>
    <property type="project" value="UniProtKB-KW"/>
</dbReference>
<evidence type="ECO:0000259" key="7">
    <source>
        <dbReference type="SMART" id="SM00912"/>
    </source>
</evidence>
<sequence precursor="true">MKAVKTSQRVKVWALVWLTVLQPMLPAWAAGVTVASGNTALEAAGNGVPVVNIATPDASGLSHNRYHDFNVDPRGLILNNGTARLTPSQLGGLLQNNPNLNGRSAAAILNEVVSPNRSQLAGYLEVAGPAANVVVANPYGITCSGCGFLNTPRITLTTGTPQVDAAGGLSGLDVRGGDILIDGAGLDASRSDYFALIARTASLQAGLTAREAQVVLGANRVGSDGRVTAQAGEGTAPVLALDTGALGGMYANRISLVSTERGVGVNTAGLSAREGDIRLSANGRLQVGDAVAQGALTAQGETLALQGSQQAQGAVTLSGAQGVMLTGSRTRAGQGLTLASDGRLTAADAGLSAGVREDGTVQPGYGLRLTGRELALGQSQLAGDRVSLTASGAVSQSAGGAWQAGSGLTVNGGALSLDGDAGAQTLTVSGGSLSGAGRWQATGDLTLDGLTTAQWDGALLAGGALSVGAASLVNRGTLAGGTVTLTTPALSNTGTVSGRQVAVRTAQLTNGGTLSADDALTVQAQTQLDNGGSLLSGGALTIQAGQTDNRGVLAGGAVTLSGDGLWNGGVVQGRQSLGVSALSGFSQTADGLLTSGGGMTLSTGDMDTAGRLTAQGLSLSAGRWRNTGTVSLTGDGQLTVDALDNDGTLLSAGAWAIRGAAVTNRGTLQGDGLTLQGERLDNRGSLTGVRSLTVTLPGTLTNTGLLTGQRLDLTAGSLANGGTLLGVDALTLTADGALTNTATGRLLTQGAAVLTAASVANDGEWQAGSLQLTADRLGNGGRIQSGGALTVALSPAGTLTNTGTLAAQGGLTLSGNYAGAGELYSAGGLTLEGTTIVNDGGHWQGDTLDIRGGSLTNSGTVTGLTALTVTTAGTLTNTGRLEGRRLDLTADQLDNGGTLLGVDALTLAIAGTARNQAGGRWLSQGDGRLTAAELDNQGDWQGDRIAVTAGRVRNAGQVLGIAALTLTADDALTNTATGRLLTQGAAVLTAATAENDGEWQAGRLQLTADRLRNGGRILSEGDLQITLPVADDGLLRAVRQLAQDVQVAGQGTLSNSGTLAADGDSRITGRQVDNQGLLATGGALTLTAGDLTNGGRVESRTLQLTGDRLDNGGTLLAEQGGVLRLTDGLTVGADGRLLSNGDWQIQAGTVTSLGQWQGKNLLLSADSLTNDGALRATNDVTLTLTQDYTGGAGSQVRGNGAVTLTADRVTQQGDIGGERLQVTAGTLTNGGRLVGLSQLDVAGRGALTNTADGALLGNGVTGITAATLDNAGVLQGDALTLQAGTVDNRGRIQGTSGLTLEGVSRYTGTDGSRLLSGGTAMLAIDSADNAGLWQAGDLRFSGTSLTSRGQITGLNSLNIDADSLTSTGQLTTRRVATLRGRQFDNGGTLTALGDLTADFGDGIVNQAGGQLLSGGAGRLTTGTLDNRGLWQASRLALTADTLFNQGTLLGLDDGDIRLTGAYVGGVDSRVGGNGAFGLSAATIDQAGQWQARDVTLRGGSLRNQGTITAGGQLNAVLDEALENSAGAVLSGGTVSLGAATVSNGGQIQGRNSLTVEGGNLLDNLSGGQLLSGGALTLNTPHLTNAGWVQGTDLTLGTAQLDNSGTLQAQNGLTLRLPQWTNRGTVQAGQLDITTDGQLENRGTLLGLTRLALQAARLTNADGARLYSAGNLQLRTGQLVQDGQLAALGDLRADIGNPFTVTRALAAGGQLTLNVTGDLVQAGTLQGNGVTVTSSGTLTQQGRIVAGGGNSTLSAATINQTESGSIQGGGPLSLLTTGDITNRGFVGTAGDLLLQAGGVIDNGSLLYGGGNLWLLSDALVNRFGNILAGNSLWIQRDAAGNASGSVLNSSGTIETQRGDITVRTGTLTNQREGLVVTESSSTATDMPDWAGGTEAKIPVSWFNFKDVKTTENEVCSGGGGNDNHSDHCRTSISKQLSQAVSTQIVTVEQKNIVVSATGGVAQLNSAGHVNIAADVLNNNASAITGRGDVFLTGGQLNNQSVQAGSLVKQLKYIAQYYVKRDDYFLFKLIGEPITEYTPGQTYAATLQAGGAITASFSQNISNTSLQPGSGGFMPALATPTLAGVSALTPVETQAGRGLSGGTATAVSGSALSGTGNGVALAGQAERLSAAAGAVTRDTPAGGGTLTPAGIDSGLGTAAPVVPGALAPGDLQAALRQGLAAVAGPSLTDYPLPTSQNGLFVADTAGDSRYLIRSNPTLSRLGQVDNALFGDLRGLLGQTPGTTVPVERSATLTDPTQVLGSSYLLGKLNLDAEHDYRFLGDAAFDTRYISNAVLSQTGQRYLNGVGSELAQMQQLMDNAAAAQSRLSLQLGVSLSPEQVAGLSRSIVWWENITVDGQTVLAPKLYLAQADRSNLSGSRIVANSVSLSAGGDIDNRGSTVTALNVLNIAGGGNLSNSEGGLLNAGGALDLAALGNLTNSSATIQGNTVTLASVNGDIVNTTTSSQWQFESINGRERLTHTDLGQTGLITAWNGMTLQAGHDIVLNGAQLSAGGPLALAAGNDLRLNALTTVTDTVREGGGATTERRNQGLVQSTVAGGGDLSLSAGRDLRGTAAQLSAAGTLALSAGRDLSLLSAGEEQFSSNAWSRHLDWQQTVTQQGTVLNAGEGLSLRAGQDLTLQGAQAETRGALTAQAGRDLSLLSATESRHDFFEETTVKKKTFSKTVTHTVRETAQTTEKGTLLSAGSVALTAGQDIGVRGSSVAADGGVALTAGRDITTAASVESYRQYEDVSRKKSGLFSGGGIGFTIGSTSLRQTLEAAGTTQSQSVSTLGSTGGSVSLRAGQDVALTGTDVIAARDIQVAGNTVTIDPGYDTRRQSQKMEQKTAGLTVALSGVVGSALNSAVQAIQAVREQSDGRLQALQGMKAVLSGYQAYQGTQVDTNNKGASSFVGISVSLGAQRVSSSQTSEQSQSFASTLNAGHDISVVARQGDITAVGSQLKAANNVALNASRAINLLSARNTESLTGSNSSSGGNIGVSFGLSNGGAGFSVFANVNAAKGHELGSGNSWSETTVDAGQQVGLTSGGDTRLTGAQVSGERIVANVGGDLLLKSQQDSNRYDSKQTSVSAGGSFTFGSMTGSGYLSASQDKMHSSFDSVQQQTGLFAGTGGYDIRVGNHTQLDGAVIGSTAGADKNRLETGTLGFGNIDNRAEFSVSHSGVGLSASPSLSMSDMLKSAALTAPSALMSMGRGGNAGSTTYAAVSDGALIIRNQAGQQQDIAALSRDVAHANNALSPIFDKEKEQKRLQTAQRVGELGAQVMDVIRTEGEIRAVRAAEAGGKVDRPADNATEKEWEKYKKDLTQTADYKAVMQSYGTGSDLQRAAQAATAAIQALAGGGNLQQALAGASAPYLAQLVKDVTMPADEKKATASDIAANAMGHALMGAVVAQLSGKDAVAGAVGAAGGELTARLLIMQKLYPGRDPSDLTEGEKQSVSALASLAAGLASGIASGNTTGAATGAQAGRNAVENNYLSVSEKSELEIAKQKLRDSKDPAEREQAEKDVARLTELDISRDKKVIAACGNGNAASAGCAAARLEAYQAKVEYENTGTYNSRASQQYGDAYGQIVNLLNITSVDAQNQQQVKDAMVNYAMKQLGVDRITAEEYVSTYDGMKIIAASVSPIIIGEAAKTRLTDLVGKVNSSEVGQTSRIVKTYGPHEEGPLGNPNDLNSAASTFRSGTYAEKVAEEDMYLYRDYGGKARVNGRYWTLEPSKGPVQSQIDSAVLPEWGNSFENQAIMKIPKGTKFYEGPAAPQTGTKGTRPELIGGGTQVYLPGLKDEWIIKK</sequence>
<dbReference type="InterPro" id="IPR012334">
    <property type="entry name" value="Pectin_lyas_fold"/>
</dbReference>
<dbReference type="NCBIfam" id="TIGR01901">
    <property type="entry name" value="adhes_NPXG"/>
    <property type="match status" value="1"/>
</dbReference>
<feature type="domain" description="Filamentous haemagglutinin FhaB/tRNA nuclease CdiA-like TPS" evidence="7">
    <location>
        <begin position="45"/>
        <end position="166"/>
    </location>
</feature>
<keyword evidence="2" id="KW-0800">Toxin</keyword>
<evidence type="ECO:0000256" key="2">
    <source>
        <dbReference type="ARBA" id="ARBA00022656"/>
    </source>
</evidence>
<dbReference type="Pfam" id="PF04829">
    <property type="entry name" value="PT-VENN"/>
    <property type="match status" value="1"/>
</dbReference>
<accession>C6CHF4</accession>
<evidence type="ECO:0000256" key="4">
    <source>
        <dbReference type="ARBA" id="ARBA00023026"/>
    </source>
</evidence>
<dbReference type="NCBIfam" id="TIGR01731">
    <property type="entry name" value="fil_hemag_20aa"/>
    <property type="match status" value="29"/>
</dbReference>
<keyword evidence="4" id="KW-0843">Virulence</keyword>
<dbReference type="Pfam" id="PF05860">
    <property type="entry name" value="TPS"/>
    <property type="match status" value="1"/>
</dbReference>
<organism evidence="8 9">
    <name type="scientific">Dickeya chrysanthemi (strain Ech1591)</name>
    <name type="common">Dickeya zeae (strain Ech1591)</name>
    <dbReference type="NCBI Taxonomy" id="561229"/>
    <lineage>
        <taxon>Bacteria</taxon>
        <taxon>Pseudomonadati</taxon>
        <taxon>Pseudomonadota</taxon>
        <taxon>Gammaproteobacteria</taxon>
        <taxon>Enterobacterales</taxon>
        <taxon>Pectobacteriaceae</taxon>
        <taxon>Dickeya</taxon>
    </lineage>
</organism>
<evidence type="ECO:0000256" key="1">
    <source>
        <dbReference type="ARBA" id="ARBA00004219"/>
    </source>
</evidence>
<keyword evidence="6" id="KW-0732">Signal</keyword>
<evidence type="ECO:0000256" key="3">
    <source>
        <dbReference type="ARBA" id="ARBA00022913"/>
    </source>
</evidence>
<dbReference type="HOGENOM" id="CLU_000043_2_1_6"/>
<dbReference type="RefSeq" id="WP_012769722.1">
    <property type="nucleotide sequence ID" value="NC_012912.1"/>
</dbReference>
<dbReference type="InterPro" id="IPR008638">
    <property type="entry name" value="FhaB/CdiA-like_TPS"/>
</dbReference>
<evidence type="ECO:0000256" key="5">
    <source>
        <dbReference type="ARBA" id="ARBA00024043"/>
    </source>
</evidence>
<dbReference type="Gene3D" id="2.160.20.10">
    <property type="entry name" value="Single-stranded right-handed beta-helix, Pectin lyase-like"/>
    <property type="match status" value="2"/>
</dbReference>
<name>C6CHF4_DICC1</name>
<dbReference type="GO" id="GO:0003824">
    <property type="term" value="F:catalytic activity"/>
    <property type="evidence" value="ECO:0007669"/>
    <property type="project" value="UniProtKB-ARBA"/>
</dbReference>
<feature type="chain" id="PRO_5002963376" evidence="6">
    <location>
        <begin position="30"/>
        <end position="3796"/>
    </location>
</feature>
<dbReference type="Pfam" id="PF21726">
    <property type="entry name" value="DUF6862"/>
    <property type="match status" value="1"/>
</dbReference>
<dbReference type="InterPro" id="IPR010069">
    <property type="entry name" value="CdiA_FHA1_rpt"/>
</dbReference>
<protein>
    <submittedName>
        <fullName evidence="8">Filamentous hemagglutinin family outer membrane protein</fullName>
    </submittedName>
</protein>
<dbReference type="eggNOG" id="COG3210">
    <property type="taxonomic scope" value="Bacteria"/>
</dbReference>
<dbReference type="KEGG" id="dze:Dd1591_2008"/>
<evidence type="ECO:0000313" key="9">
    <source>
        <dbReference type="Proteomes" id="UP000002735"/>
    </source>
</evidence>